<dbReference type="PANTHER" id="PTHR12411">
    <property type="entry name" value="CYSTEINE PROTEASE FAMILY C1-RELATED"/>
    <property type="match status" value="1"/>
</dbReference>
<proteinExistence type="inferred from homology"/>
<evidence type="ECO:0000313" key="7">
    <source>
        <dbReference type="EMBL" id="KAK9222652.1"/>
    </source>
</evidence>
<keyword evidence="3" id="KW-0378">Hydrolase</keyword>
<evidence type="ECO:0000256" key="1">
    <source>
        <dbReference type="ARBA" id="ARBA00008455"/>
    </source>
</evidence>
<feature type="domain" description="Peptidase C1A papain C-terminal" evidence="6">
    <location>
        <begin position="95"/>
        <end position="311"/>
    </location>
</feature>
<dbReference type="GO" id="GO:0008234">
    <property type="term" value="F:cysteine-type peptidase activity"/>
    <property type="evidence" value="ECO:0007669"/>
    <property type="project" value="UniProtKB-KW"/>
</dbReference>
<comment type="similarity">
    <text evidence="1">Belongs to the peptidase C1 family.</text>
</comment>
<keyword evidence="5" id="KW-1015">Disulfide bond</keyword>
<dbReference type="AlphaFoldDB" id="A0AAP0MZ72"/>
<keyword evidence="8" id="KW-1185">Reference proteome</keyword>
<dbReference type="SUPFAM" id="SSF54001">
    <property type="entry name" value="Cysteine proteinases"/>
    <property type="match status" value="1"/>
</dbReference>
<dbReference type="CDD" id="cd02248">
    <property type="entry name" value="Peptidase_C1A"/>
    <property type="match status" value="1"/>
</dbReference>
<dbReference type="Gene3D" id="3.90.70.10">
    <property type="entry name" value="Cysteine proteinases"/>
    <property type="match status" value="1"/>
</dbReference>
<evidence type="ECO:0000256" key="2">
    <source>
        <dbReference type="ARBA" id="ARBA00022670"/>
    </source>
</evidence>
<dbReference type="InterPro" id="IPR038765">
    <property type="entry name" value="Papain-like_cys_pep_sf"/>
</dbReference>
<reference evidence="7 8" key="1">
    <citation type="submission" date="2024-05" db="EMBL/GenBank/DDBJ databases">
        <title>Haplotype-resolved chromosome-level genome assembly of Huyou (Citrus changshanensis).</title>
        <authorList>
            <person name="Miao C."/>
            <person name="Chen W."/>
            <person name="Wu Y."/>
            <person name="Wang L."/>
            <person name="Zhao S."/>
            <person name="Grierson D."/>
            <person name="Xu C."/>
            <person name="Chen K."/>
        </authorList>
    </citation>
    <scope>NUCLEOTIDE SEQUENCE [LARGE SCALE GENOMIC DNA]</scope>
    <source>
        <strain evidence="7">01-14</strain>
        <tissue evidence="7">Leaf</tissue>
    </source>
</reference>
<dbReference type="EMBL" id="JBCGBO010000002">
    <property type="protein sequence ID" value="KAK9222652.1"/>
    <property type="molecule type" value="Genomic_DNA"/>
</dbReference>
<sequence>MSNGWLNLHALTRTKRRRKCGLRYSRKITNSLRNSIASRGINNNHTYKLRLNKFADLTREKFLASYTGYKPPPTDHPHSNRSNWFKNLNSSKMSFYDSIDWNERGAVTPVKDQGSYCCWAFTAVATVEGLNKIRTGQLVTRSKHQLVDCSTLNGCAKNFLENAFEYIRQYQRLASECVYPYQGRQDYYCDWWRSSASGKYGAIRGYQYVQPATEEGLQDVVSRQPVSVAIDATWFNFYHGGVFTGPCGNTPNHGVTIVGYGTTTEAEGQQPYWLVKNRWGTNWDEGGSMRIFRGVGGSGLCNIAANAAYPL</sequence>
<evidence type="ECO:0000256" key="4">
    <source>
        <dbReference type="ARBA" id="ARBA00022807"/>
    </source>
</evidence>
<keyword evidence="2" id="KW-0645">Protease</keyword>
<dbReference type="Proteomes" id="UP001428341">
    <property type="component" value="Unassembled WGS sequence"/>
</dbReference>
<evidence type="ECO:0000256" key="3">
    <source>
        <dbReference type="ARBA" id="ARBA00022801"/>
    </source>
</evidence>
<evidence type="ECO:0000256" key="5">
    <source>
        <dbReference type="ARBA" id="ARBA00023157"/>
    </source>
</evidence>
<dbReference type="GO" id="GO:0006508">
    <property type="term" value="P:proteolysis"/>
    <property type="evidence" value="ECO:0007669"/>
    <property type="project" value="UniProtKB-KW"/>
</dbReference>
<dbReference type="InterPro" id="IPR013128">
    <property type="entry name" value="Peptidase_C1A"/>
</dbReference>
<accession>A0AAP0MZ72</accession>
<dbReference type="InterPro" id="IPR039417">
    <property type="entry name" value="Peptidase_C1A_papain-like"/>
</dbReference>
<dbReference type="InterPro" id="IPR000668">
    <property type="entry name" value="Peptidase_C1A_C"/>
</dbReference>
<evidence type="ECO:0000313" key="8">
    <source>
        <dbReference type="Proteomes" id="UP001428341"/>
    </source>
</evidence>
<name>A0AAP0MZ72_9ROSI</name>
<dbReference type="SMART" id="SM00645">
    <property type="entry name" value="Pept_C1"/>
    <property type="match status" value="1"/>
</dbReference>
<protein>
    <recommendedName>
        <fullName evidence="6">Peptidase C1A papain C-terminal domain-containing protein</fullName>
    </recommendedName>
</protein>
<keyword evidence="4" id="KW-0788">Thiol protease</keyword>
<organism evidence="7 8">
    <name type="scientific">Citrus x changshan-huyou</name>
    <dbReference type="NCBI Taxonomy" id="2935761"/>
    <lineage>
        <taxon>Eukaryota</taxon>
        <taxon>Viridiplantae</taxon>
        <taxon>Streptophyta</taxon>
        <taxon>Embryophyta</taxon>
        <taxon>Tracheophyta</taxon>
        <taxon>Spermatophyta</taxon>
        <taxon>Magnoliopsida</taxon>
        <taxon>eudicotyledons</taxon>
        <taxon>Gunneridae</taxon>
        <taxon>Pentapetalae</taxon>
        <taxon>rosids</taxon>
        <taxon>malvids</taxon>
        <taxon>Sapindales</taxon>
        <taxon>Rutaceae</taxon>
        <taxon>Aurantioideae</taxon>
        <taxon>Citrus</taxon>
    </lineage>
</organism>
<dbReference type="Pfam" id="PF00112">
    <property type="entry name" value="Peptidase_C1"/>
    <property type="match status" value="1"/>
</dbReference>
<evidence type="ECO:0000259" key="6">
    <source>
        <dbReference type="SMART" id="SM00645"/>
    </source>
</evidence>
<gene>
    <name evidence="7" type="ORF">WN944_011088</name>
</gene>
<comment type="caution">
    <text evidence="7">The sequence shown here is derived from an EMBL/GenBank/DDBJ whole genome shotgun (WGS) entry which is preliminary data.</text>
</comment>